<reference evidence="2" key="1">
    <citation type="journal article" date="2023" name="Nat. Plants">
        <title>Single-cell RNA sequencing provides a high-resolution roadmap for understanding the multicellular compartmentation of specialized metabolism.</title>
        <authorList>
            <person name="Sun S."/>
            <person name="Shen X."/>
            <person name="Li Y."/>
            <person name="Li Y."/>
            <person name="Wang S."/>
            <person name="Li R."/>
            <person name="Zhang H."/>
            <person name="Shen G."/>
            <person name="Guo B."/>
            <person name="Wei J."/>
            <person name="Xu J."/>
            <person name="St-Pierre B."/>
            <person name="Chen S."/>
            <person name="Sun C."/>
        </authorList>
    </citation>
    <scope>NUCLEOTIDE SEQUENCE [LARGE SCALE GENOMIC DNA]</scope>
</reference>
<gene>
    <name evidence="1" type="ORF">M9H77_08240</name>
</gene>
<accession>A0ACC0BXB8</accession>
<protein>
    <submittedName>
        <fullName evidence="1">Uncharacterized protein</fullName>
    </submittedName>
</protein>
<dbReference type="Proteomes" id="UP001060085">
    <property type="component" value="Linkage Group LG02"/>
</dbReference>
<keyword evidence="2" id="KW-1185">Reference proteome</keyword>
<evidence type="ECO:0000313" key="1">
    <source>
        <dbReference type="EMBL" id="KAI5677290.1"/>
    </source>
</evidence>
<evidence type="ECO:0000313" key="2">
    <source>
        <dbReference type="Proteomes" id="UP001060085"/>
    </source>
</evidence>
<dbReference type="EMBL" id="CM044702">
    <property type="protein sequence ID" value="KAI5677290.1"/>
    <property type="molecule type" value="Genomic_DNA"/>
</dbReference>
<name>A0ACC0BXB8_CATRO</name>
<sequence length="105" mass="11992">MAKAIPRIGSRRNGHSGSRTSARRYQRQLFMFKQVSIIPFLLLQMYGIGWFLGPPPVLVDSRVREEGHHLLLKSERNAIRTIVDQGLQRAEVMIKGPDLKRDVAL</sequence>
<organism evidence="1 2">
    <name type="scientific">Catharanthus roseus</name>
    <name type="common">Madagascar periwinkle</name>
    <name type="synonym">Vinca rosea</name>
    <dbReference type="NCBI Taxonomy" id="4058"/>
    <lineage>
        <taxon>Eukaryota</taxon>
        <taxon>Viridiplantae</taxon>
        <taxon>Streptophyta</taxon>
        <taxon>Embryophyta</taxon>
        <taxon>Tracheophyta</taxon>
        <taxon>Spermatophyta</taxon>
        <taxon>Magnoliopsida</taxon>
        <taxon>eudicotyledons</taxon>
        <taxon>Gunneridae</taxon>
        <taxon>Pentapetalae</taxon>
        <taxon>asterids</taxon>
        <taxon>lamiids</taxon>
        <taxon>Gentianales</taxon>
        <taxon>Apocynaceae</taxon>
        <taxon>Rauvolfioideae</taxon>
        <taxon>Vinceae</taxon>
        <taxon>Catharanthinae</taxon>
        <taxon>Catharanthus</taxon>
    </lineage>
</organism>
<proteinExistence type="predicted"/>
<comment type="caution">
    <text evidence="1">The sequence shown here is derived from an EMBL/GenBank/DDBJ whole genome shotgun (WGS) entry which is preliminary data.</text>
</comment>